<proteinExistence type="predicted"/>
<evidence type="ECO:0000313" key="1">
    <source>
        <dbReference type="EMBL" id="CAG8850552.1"/>
    </source>
</evidence>
<dbReference type="EMBL" id="CAJVQC010171399">
    <property type="protein sequence ID" value="CAG8850552.1"/>
    <property type="molecule type" value="Genomic_DNA"/>
</dbReference>
<keyword evidence="2" id="KW-1185">Reference proteome</keyword>
<reference evidence="1" key="1">
    <citation type="submission" date="2021-06" db="EMBL/GenBank/DDBJ databases">
        <authorList>
            <person name="Kallberg Y."/>
            <person name="Tangrot J."/>
            <person name="Rosling A."/>
        </authorList>
    </citation>
    <scope>NUCLEOTIDE SEQUENCE</scope>
    <source>
        <strain evidence="1">MA461A</strain>
    </source>
</reference>
<evidence type="ECO:0000313" key="2">
    <source>
        <dbReference type="Proteomes" id="UP000789920"/>
    </source>
</evidence>
<feature type="non-terminal residue" evidence="1">
    <location>
        <position position="117"/>
    </location>
</feature>
<gene>
    <name evidence="1" type="ORF">RPERSI_LOCUS36148</name>
</gene>
<comment type="caution">
    <text evidence="1">The sequence shown here is derived from an EMBL/GenBank/DDBJ whole genome shotgun (WGS) entry which is preliminary data.</text>
</comment>
<dbReference type="Proteomes" id="UP000789920">
    <property type="component" value="Unassembled WGS sequence"/>
</dbReference>
<protein>
    <submittedName>
        <fullName evidence="1">28630_t:CDS:1</fullName>
    </submittedName>
</protein>
<organism evidence="1 2">
    <name type="scientific">Racocetra persica</name>
    <dbReference type="NCBI Taxonomy" id="160502"/>
    <lineage>
        <taxon>Eukaryota</taxon>
        <taxon>Fungi</taxon>
        <taxon>Fungi incertae sedis</taxon>
        <taxon>Mucoromycota</taxon>
        <taxon>Glomeromycotina</taxon>
        <taxon>Glomeromycetes</taxon>
        <taxon>Diversisporales</taxon>
        <taxon>Gigasporaceae</taxon>
        <taxon>Racocetra</taxon>
    </lineage>
</organism>
<feature type="non-terminal residue" evidence="1">
    <location>
        <position position="1"/>
    </location>
</feature>
<sequence>DYIEYILNNPTIASNLYFGPGIVCDEIREFWHDILWQNSLLFGETKLCVNNITYQAGNFLRYHQDKAIKFAYIRSVVEVNKRQLLRADPLVPYKQKCLIIPENITQINVWLKDLDRP</sequence>
<accession>A0ACA9SYF9</accession>
<name>A0ACA9SYF9_9GLOM</name>